<dbReference type="InterPro" id="IPR013131">
    <property type="entry name" value="Mannitol_DH_N"/>
</dbReference>
<evidence type="ECO:0000259" key="4">
    <source>
        <dbReference type="Pfam" id="PF08125"/>
    </source>
</evidence>
<comment type="caution">
    <text evidence="5">The sequence shown here is derived from an EMBL/GenBank/DDBJ whole genome shotgun (WGS) entry which is preliminary data.</text>
</comment>
<protein>
    <submittedName>
        <fullName evidence="5">Tagaturonate reductase</fullName>
    </submittedName>
</protein>
<dbReference type="Proteomes" id="UP001597094">
    <property type="component" value="Unassembled WGS sequence"/>
</dbReference>
<dbReference type="InterPro" id="IPR013118">
    <property type="entry name" value="Mannitol_DH_C"/>
</dbReference>
<dbReference type="Pfam" id="PF01232">
    <property type="entry name" value="Mannitol_dh"/>
    <property type="match status" value="1"/>
</dbReference>
<dbReference type="PANTHER" id="PTHR30524">
    <property type="entry name" value="MANNITOL-1-PHOSPHATE 5-DEHYDROGENASE"/>
    <property type="match status" value="1"/>
</dbReference>
<evidence type="ECO:0000256" key="2">
    <source>
        <dbReference type="ARBA" id="ARBA00023027"/>
    </source>
</evidence>
<evidence type="ECO:0000313" key="5">
    <source>
        <dbReference type="EMBL" id="MFD1186480.1"/>
    </source>
</evidence>
<dbReference type="InterPro" id="IPR008927">
    <property type="entry name" value="6-PGluconate_DH-like_C_sf"/>
</dbReference>
<dbReference type="NCBIfam" id="NF002969">
    <property type="entry name" value="PRK03643.1"/>
    <property type="match status" value="1"/>
</dbReference>
<dbReference type="InterPro" id="IPR013328">
    <property type="entry name" value="6PGD_dom2"/>
</dbReference>
<dbReference type="PRINTS" id="PR00084">
    <property type="entry name" value="MTLDHDRGNASE"/>
</dbReference>
<reference evidence="6" key="1">
    <citation type="journal article" date="2019" name="Int. J. Syst. Evol. Microbiol.">
        <title>The Global Catalogue of Microorganisms (GCM) 10K type strain sequencing project: providing services to taxonomists for standard genome sequencing and annotation.</title>
        <authorList>
            <consortium name="The Broad Institute Genomics Platform"/>
            <consortium name="The Broad Institute Genome Sequencing Center for Infectious Disease"/>
            <person name="Wu L."/>
            <person name="Ma J."/>
        </authorList>
    </citation>
    <scope>NUCLEOTIDE SEQUENCE [LARGE SCALE GENOMIC DNA]</scope>
    <source>
        <strain evidence="6">JCM 31319</strain>
    </source>
</reference>
<keyword evidence="2" id="KW-0520">NAD</keyword>
<name>A0ABW3SPB0_9BACT</name>
<dbReference type="EMBL" id="JBHTLD010000071">
    <property type="protein sequence ID" value="MFD1186480.1"/>
    <property type="molecule type" value="Genomic_DNA"/>
</dbReference>
<dbReference type="RefSeq" id="WP_377526454.1">
    <property type="nucleotide sequence ID" value="NZ_JBHTLD010000071.1"/>
</dbReference>
<keyword evidence="1" id="KW-0560">Oxidoreductase</keyword>
<dbReference type="InterPro" id="IPR000669">
    <property type="entry name" value="Mannitol_DH"/>
</dbReference>
<dbReference type="PANTHER" id="PTHR30524:SF0">
    <property type="entry name" value="ALTRONATE OXIDOREDUCTASE-RELATED"/>
    <property type="match status" value="1"/>
</dbReference>
<dbReference type="SUPFAM" id="SSF51735">
    <property type="entry name" value="NAD(P)-binding Rossmann-fold domains"/>
    <property type="match status" value="1"/>
</dbReference>
<gene>
    <name evidence="5" type="ORF">ACFQ2O_09705</name>
</gene>
<feature type="domain" description="Mannitol dehydrogenase N-terminal" evidence="3">
    <location>
        <begin position="18"/>
        <end position="257"/>
    </location>
</feature>
<dbReference type="Gene3D" id="3.40.50.720">
    <property type="entry name" value="NAD(P)-binding Rossmann-like Domain"/>
    <property type="match status" value="1"/>
</dbReference>
<evidence type="ECO:0000256" key="1">
    <source>
        <dbReference type="ARBA" id="ARBA00023002"/>
    </source>
</evidence>
<evidence type="ECO:0000313" key="6">
    <source>
        <dbReference type="Proteomes" id="UP001597094"/>
    </source>
</evidence>
<organism evidence="5 6">
    <name type="scientific">Pontibacter rugosus</name>
    <dbReference type="NCBI Taxonomy" id="1745966"/>
    <lineage>
        <taxon>Bacteria</taxon>
        <taxon>Pseudomonadati</taxon>
        <taxon>Bacteroidota</taxon>
        <taxon>Cytophagia</taxon>
        <taxon>Cytophagales</taxon>
        <taxon>Hymenobacteraceae</taxon>
        <taxon>Pontibacter</taxon>
    </lineage>
</organism>
<evidence type="ECO:0000259" key="3">
    <source>
        <dbReference type="Pfam" id="PF01232"/>
    </source>
</evidence>
<sequence length="475" mass="53669">MKQLNRQTANTTSSYPVKVLQFGEGNFLRGFVDWIIDILNEKANFNGSVKIIQPIERGIVHLLNQQDGLYHVLLNGIQSGKETQETRLITCVSGAINPYDDYSEFLKLAENPDLEFIISNTTEAGICFEEADTSMDTLPSSFPGKLAALLYHRFKHFNGAADKGLTMIPCELIEKNGAELLQTVLKFARHWGLSVEFTSWIRQSNIFCNTLVDRIVPGFPKDNIKEIQEELGFEDNLVVKAEPFHLWVIEAPRSVQQAFPTDKAGLQVKFAPDLTPYRSRKVRILNGAHTALVPVAYLHGLRTVREAVEDEQTGTFIREAIFQEIIPTLDLPAEELEQFANDVIERFQNPFIHHELISIALNSISKYKVRVLPSVLEYKKRKKALPERLLTSLAALILFYKGEENGEKIPLNDTAEVLHFFEEAWKNNDAAAVVDATLANTDFWDTDLTKVEGLANMVKGKVAQLQQEEKQEKIA</sequence>
<dbReference type="SUPFAM" id="SSF48179">
    <property type="entry name" value="6-phosphogluconate dehydrogenase C-terminal domain-like"/>
    <property type="match status" value="1"/>
</dbReference>
<keyword evidence="6" id="KW-1185">Reference proteome</keyword>
<feature type="domain" description="Mannitol dehydrogenase C-terminal" evidence="4">
    <location>
        <begin position="273"/>
        <end position="465"/>
    </location>
</feature>
<dbReference type="Pfam" id="PF08125">
    <property type="entry name" value="Mannitol_dh_C"/>
    <property type="match status" value="1"/>
</dbReference>
<dbReference type="Gene3D" id="1.10.1040.10">
    <property type="entry name" value="N-(1-d-carboxylethyl)-l-norvaline Dehydrogenase, domain 2"/>
    <property type="match status" value="1"/>
</dbReference>
<proteinExistence type="predicted"/>
<dbReference type="InterPro" id="IPR036291">
    <property type="entry name" value="NAD(P)-bd_dom_sf"/>
</dbReference>
<accession>A0ABW3SPB0</accession>